<comment type="caution">
    <text evidence="6">The sequence shown here is derived from an EMBL/GenBank/DDBJ whole genome shotgun (WGS) entry which is preliminary data.</text>
</comment>
<dbReference type="PANTHER" id="PTHR43788:SF8">
    <property type="entry name" value="DNA-BINDING PROTEIN SMUBP-2"/>
    <property type="match status" value="1"/>
</dbReference>
<keyword evidence="2" id="KW-0378">Hydrolase</keyword>
<dbReference type="PANTHER" id="PTHR43788">
    <property type="entry name" value="DNA2/NAM7 HELICASE FAMILY MEMBER"/>
    <property type="match status" value="1"/>
</dbReference>
<evidence type="ECO:0000313" key="7">
    <source>
        <dbReference type="Proteomes" id="UP000284706"/>
    </source>
</evidence>
<evidence type="ECO:0000259" key="5">
    <source>
        <dbReference type="Pfam" id="PF13087"/>
    </source>
</evidence>
<evidence type="ECO:0000256" key="1">
    <source>
        <dbReference type="ARBA" id="ARBA00022741"/>
    </source>
</evidence>
<dbReference type="InterPro" id="IPR041679">
    <property type="entry name" value="DNA2/NAM7-like_C"/>
</dbReference>
<dbReference type="Proteomes" id="UP000284706">
    <property type="component" value="Unassembled WGS sequence"/>
</dbReference>
<proteinExistence type="predicted"/>
<reference evidence="6 7" key="1">
    <citation type="journal article" date="2018" name="Evol. Lett.">
        <title>Horizontal gene cluster transfer increased hallucinogenic mushroom diversity.</title>
        <authorList>
            <person name="Reynolds H.T."/>
            <person name="Vijayakumar V."/>
            <person name="Gluck-Thaler E."/>
            <person name="Korotkin H.B."/>
            <person name="Matheny P.B."/>
            <person name="Slot J.C."/>
        </authorList>
    </citation>
    <scope>NUCLEOTIDE SEQUENCE [LARGE SCALE GENOMIC DNA]</scope>
    <source>
        <strain evidence="6 7">SRW20</strain>
    </source>
</reference>
<evidence type="ECO:0000256" key="4">
    <source>
        <dbReference type="ARBA" id="ARBA00022840"/>
    </source>
</evidence>
<evidence type="ECO:0000256" key="3">
    <source>
        <dbReference type="ARBA" id="ARBA00022806"/>
    </source>
</evidence>
<dbReference type="InterPro" id="IPR027417">
    <property type="entry name" value="P-loop_NTPase"/>
</dbReference>
<protein>
    <recommendedName>
        <fullName evidence="5">DNA2/NAM7 helicase-like C-terminal domain-containing protein</fullName>
    </recommendedName>
</protein>
<dbReference type="GO" id="GO:0043139">
    <property type="term" value="F:5'-3' DNA helicase activity"/>
    <property type="evidence" value="ECO:0007669"/>
    <property type="project" value="TreeGrafter"/>
</dbReference>
<dbReference type="Pfam" id="PF13087">
    <property type="entry name" value="AAA_12"/>
    <property type="match status" value="1"/>
</dbReference>
<dbReference type="GO" id="GO:0005524">
    <property type="term" value="F:ATP binding"/>
    <property type="evidence" value="ECO:0007669"/>
    <property type="project" value="UniProtKB-KW"/>
</dbReference>
<accession>A0A409Y3Q6</accession>
<dbReference type="InParanoid" id="A0A409Y3Q6"/>
<dbReference type="OrthoDB" id="6513042at2759"/>
<dbReference type="SUPFAM" id="SSF52540">
    <property type="entry name" value="P-loop containing nucleoside triphosphate hydrolases"/>
    <property type="match status" value="1"/>
</dbReference>
<gene>
    <name evidence="6" type="ORF">CVT26_002553</name>
</gene>
<organism evidence="6 7">
    <name type="scientific">Gymnopilus dilepis</name>
    <dbReference type="NCBI Taxonomy" id="231916"/>
    <lineage>
        <taxon>Eukaryota</taxon>
        <taxon>Fungi</taxon>
        <taxon>Dikarya</taxon>
        <taxon>Basidiomycota</taxon>
        <taxon>Agaricomycotina</taxon>
        <taxon>Agaricomycetes</taxon>
        <taxon>Agaricomycetidae</taxon>
        <taxon>Agaricales</taxon>
        <taxon>Agaricineae</taxon>
        <taxon>Hymenogastraceae</taxon>
        <taxon>Gymnopilus</taxon>
    </lineage>
</organism>
<dbReference type="STRING" id="231916.A0A409Y3Q6"/>
<keyword evidence="4" id="KW-0067">ATP-binding</keyword>
<evidence type="ECO:0000313" key="6">
    <source>
        <dbReference type="EMBL" id="PPQ97622.1"/>
    </source>
</evidence>
<keyword evidence="3" id="KW-0347">Helicase</keyword>
<dbReference type="Gene3D" id="3.40.50.300">
    <property type="entry name" value="P-loop containing nucleotide triphosphate hydrolases"/>
    <property type="match status" value="2"/>
</dbReference>
<dbReference type="EMBL" id="NHYE01001219">
    <property type="protein sequence ID" value="PPQ97622.1"/>
    <property type="molecule type" value="Genomic_DNA"/>
</dbReference>
<dbReference type="Pfam" id="PF13604">
    <property type="entry name" value="AAA_30"/>
    <property type="match status" value="1"/>
</dbReference>
<evidence type="ECO:0000256" key="2">
    <source>
        <dbReference type="ARBA" id="ARBA00022801"/>
    </source>
</evidence>
<sequence>MAGKRSITATDLAAHQHFRCDLYLHNVYHGRSVLGQDCDTRGTSTVSRAHLKRGIDWEASLLSWLEKSNLLLRVPPRPIKSDGLLENILADERTHFFITGLSFWPPQHNMDQRFSQEGSEPLVFGLAKPDLLEILKTKEGILWRVIDAKASKRFNTSHQVQVYFYTLCLNDLLRNPPFQSTDTAGVWLSPSASSDMVTPSMSDIKKMSISLLAPIFNTLLFKELPKVIGLPYDEVDWHYNPLCRGCRFEHECRVRATDEGTIGSMPNVSIDDAHVLKDLLRISRGSSRPPLERPLPEIEELHKLFEDDTKLDLLAKSPVALNKARQILSVPKNSSSMQGRLGVCSPVVEASRSRRIQVVPRRSTTCPNKEDIAIVISVVDDPSSPTKVASYFCATIHSENASIIWPPMFMQSSSELVSKLGHLIRSIESRCSQKTCQFYVWSSSEWHTLQSAIIEAALTSNLPPKDIQACIGALSEGASLLHTTFQPILLSGALLSFLKYSKRTRVEYETCLGRLGLPTEGSIKSLQERLTNGIRQLQAVGSSSHEGRRKEIGQLSHVVVLKREIERQLALPIPGHWDLQECVHLLLPTAKPCPSNDEILLAYKNIGHDGEHLQGLLISRNRLIYRVLLAFRDCATAKNGASYLVNEAKVLSPRFMDICKEEHTRKLFFVQQFEVLAKLAELWQPRIDGCPDAPVLQYDGANHDPHGTELVFRLLSGTVDSPAPETFFDKLLVRSPPRLSCDDEDIPVEALFDDLSVSGLVFPLNIHTELNWSNQEKRVQRDISVADVRNIFPSRDKKHTMVALRVWNAGQPEFRKGETYRLCPRLVDFNTSKVLANLLEIDILWDCEQKVSHRDELHQNLPFLQLIMDSNSLGQLPMAKEYLKRGNELQNLFGELRGGGNVPAEFLVLKPSQHKAAQRILSYRLSTIWGPPGTGKTHTICLSLLRLIYVQYQYHRPLRAVIFITAVTHAAIEACCKKLKHLIGVYASVSTLSRSWLDKILIQIVRKGRDHSPPPPDGTCIHVPSKLTDIVVDEAGQVSLALISLVIRYLSHQGRIIIAGDSEQLAPIFNARYPLLKQHALFGSVLDCLMHPKVSKAPSIASSRLGDVEDGQQLGGHVIQLNPDLADFISLIYPRQLRPQKAQARTVAEDLGLAANKGAHLAAFPKEIVIPIQNFFVGLSCIMLAKEYNGELLAPAIKSIHSVSRCLTESFPPFRPISLALIRLRSWSKHLQSISYDMHVQIEAALAAVMVVALQACCPDDSIFVATPHRIQREAVKRALTRVMDDNDLISAFGQMDIAGKTTRSAVTVDTVERLQGSEASFVICLFSLPKFFTTGDLSFLLDRRRLNVAFSRAKSMCILISSDEVLRPPPKVLSDETVATGYAFLKAYQQRAWSYKLAIQAEKVL</sequence>
<feature type="domain" description="DNA2/NAM7 helicase-like C-terminal" evidence="5">
    <location>
        <begin position="1236"/>
        <end position="1363"/>
    </location>
</feature>
<dbReference type="GO" id="GO:0016787">
    <property type="term" value="F:hydrolase activity"/>
    <property type="evidence" value="ECO:0007669"/>
    <property type="project" value="UniProtKB-KW"/>
</dbReference>
<keyword evidence="1" id="KW-0547">Nucleotide-binding</keyword>
<dbReference type="InterPro" id="IPR050534">
    <property type="entry name" value="Coronavir_polyprotein_1ab"/>
</dbReference>
<keyword evidence="7" id="KW-1185">Reference proteome</keyword>
<name>A0A409Y3Q6_9AGAR</name>